<accession>A0A081BDU5</accession>
<evidence type="ECO:0000259" key="3">
    <source>
        <dbReference type="PROSITE" id="PS50887"/>
    </source>
</evidence>
<keyword evidence="1" id="KW-1133">Transmembrane helix</keyword>
<organism evidence="4 5">
    <name type="scientific">Tepidicaulis marinus</name>
    <dbReference type="NCBI Taxonomy" id="1333998"/>
    <lineage>
        <taxon>Bacteria</taxon>
        <taxon>Pseudomonadati</taxon>
        <taxon>Pseudomonadota</taxon>
        <taxon>Alphaproteobacteria</taxon>
        <taxon>Hyphomicrobiales</taxon>
        <taxon>Parvibaculaceae</taxon>
        <taxon>Tepidicaulis</taxon>
    </lineage>
</organism>
<feature type="domain" description="EAL" evidence="2">
    <location>
        <begin position="441"/>
        <end position="695"/>
    </location>
</feature>
<comment type="caution">
    <text evidence="4">The sequence shown here is derived from an EMBL/GenBank/DDBJ whole genome shotgun (WGS) entry which is preliminary data.</text>
</comment>
<dbReference type="eggNOG" id="COG5001">
    <property type="taxonomic scope" value="Bacteria"/>
</dbReference>
<dbReference type="SUPFAM" id="SSF55073">
    <property type="entry name" value="Nucleotide cyclase"/>
    <property type="match status" value="1"/>
</dbReference>
<dbReference type="SMART" id="SM00052">
    <property type="entry name" value="EAL"/>
    <property type="match status" value="1"/>
</dbReference>
<keyword evidence="5" id="KW-1185">Reference proteome</keyword>
<evidence type="ECO:0000259" key="2">
    <source>
        <dbReference type="PROSITE" id="PS50883"/>
    </source>
</evidence>
<dbReference type="InterPro" id="IPR029787">
    <property type="entry name" value="Nucleotide_cyclase"/>
</dbReference>
<evidence type="ECO:0000313" key="4">
    <source>
        <dbReference type="EMBL" id="GAK46213.1"/>
    </source>
</evidence>
<dbReference type="PROSITE" id="PS50887">
    <property type="entry name" value="GGDEF"/>
    <property type="match status" value="1"/>
</dbReference>
<dbReference type="SUPFAM" id="SSF141868">
    <property type="entry name" value="EAL domain-like"/>
    <property type="match status" value="1"/>
</dbReference>
<reference evidence="4 5" key="1">
    <citation type="submission" date="2014-07" db="EMBL/GenBank/DDBJ databases">
        <title>Tepidicaulis marinum gen. nov., sp. nov., a novel marine bacterium denitrifying nitrate to nitrous oxide strictly under microaerobic conditions.</title>
        <authorList>
            <person name="Takeuchi M."/>
            <person name="Yamagishi T."/>
            <person name="Kamagata Y."/>
            <person name="Oshima K."/>
            <person name="Hattori M."/>
            <person name="Katayama T."/>
            <person name="Hanada S."/>
            <person name="Tamaki H."/>
            <person name="Marumo K."/>
            <person name="Maeda H."/>
            <person name="Nedachi M."/>
            <person name="Iwasaki W."/>
            <person name="Suwa Y."/>
            <person name="Sakata S."/>
        </authorList>
    </citation>
    <scope>NUCLEOTIDE SEQUENCE [LARGE SCALE GENOMIC DNA]</scope>
    <source>
        <strain evidence="4 5">MA2</strain>
    </source>
</reference>
<sequence length="721" mass="78601">MTGAGHTRRDGRLFSLRWKILAPLAVLGICAVTALLVAAAFMLSAHGRSELRREAETIADSIANAAESIEDGGQFARFVTAFGSRQNVNTIAVLDAASGKIVAATRLSWVGQSIQDVAAPVLFKRIAEVQAAGKRHDGLWQEDSAATYVSYRPMLHFGSTGDETMSDGVIVIRLSADGILGDMRQSGWRFAGAAILVLVGLLGVLAFLIYELVLMPLAHLERFAQFRDKSAASFKRLLGKRDEFGALAHVMAQSFGEAEESSHRLAELAMNDELTGLGNRTHFRTRLRDTIGASGTGDTRLALVLVDVDSFKSINDTYGHDVGDALLCSVADILRAHAREGEVLARLGGDEFALLLKEEGSADDVLARVQGLLDALSRPMSLGGNIVHGGSSAGITLFPQDGRDAEVLMKNADLALNMAKSEGHNSLQFFRHELKLRALERSSIERDLQRAIEQHEFELHFQPKIDLAKGTVAGSEALLRWRHPERGFVPPWAFIPVAEHSGFVCELTHWVINEACRQIKAWREAGLPPISVAVNVSAADLVNGDLSDFVANTLVTHGVSPRQLEIEVTESMVMHDVETVIATLRRLRSMGIAISIDDFGTGYSSLAYLKRFPVKCLKIDRSFVDDLDRTSDGQAIPKLIVDLARSLGVKVVAEGVETVRQAERLIDMGCDEAQGYYFGRPMPAEDFSAYVMQAPENLKKLMPARSDAAERLRKILQEGVA</sequence>
<dbReference type="NCBIfam" id="TIGR00254">
    <property type="entry name" value="GGDEF"/>
    <property type="match status" value="1"/>
</dbReference>
<dbReference type="CDD" id="cd01948">
    <property type="entry name" value="EAL"/>
    <property type="match status" value="1"/>
</dbReference>
<dbReference type="CDD" id="cd01949">
    <property type="entry name" value="GGDEF"/>
    <property type="match status" value="1"/>
</dbReference>
<proteinExistence type="predicted"/>
<dbReference type="FunFam" id="3.20.20.450:FF:000001">
    <property type="entry name" value="Cyclic di-GMP phosphodiesterase yahA"/>
    <property type="match status" value="1"/>
</dbReference>
<feature type="domain" description="GGDEF" evidence="3">
    <location>
        <begin position="299"/>
        <end position="432"/>
    </location>
</feature>
<name>A0A081BDU5_9HYPH</name>
<evidence type="ECO:0000256" key="1">
    <source>
        <dbReference type="SAM" id="Phobius"/>
    </source>
</evidence>
<feature type="transmembrane region" description="Helical" evidence="1">
    <location>
        <begin position="20"/>
        <end position="43"/>
    </location>
</feature>
<dbReference type="InterPro" id="IPR052155">
    <property type="entry name" value="Biofilm_reg_signaling"/>
</dbReference>
<dbReference type="PROSITE" id="PS50883">
    <property type="entry name" value="EAL"/>
    <property type="match status" value="1"/>
</dbReference>
<dbReference type="Gene3D" id="3.30.70.270">
    <property type="match status" value="1"/>
</dbReference>
<dbReference type="SMART" id="SM00267">
    <property type="entry name" value="GGDEF"/>
    <property type="match status" value="1"/>
</dbReference>
<dbReference type="EMBL" id="BBIO01000016">
    <property type="protein sequence ID" value="GAK46213.1"/>
    <property type="molecule type" value="Genomic_DNA"/>
</dbReference>
<dbReference type="AlphaFoldDB" id="A0A081BDU5"/>
<dbReference type="STRING" id="1333998.M2A_2712"/>
<keyword evidence="1" id="KW-0472">Membrane</keyword>
<gene>
    <name evidence="4" type="ORF">M2A_2712</name>
</gene>
<dbReference type="InterPro" id="IPR001633">
    <property type="entry name" value="EAL_dom"/>
</dbReference>
<dbReference type="InterPro" id="IPR035919">
    <property type="entry name" value="EAL_sf"/>
</dbReference>
<dbReference type="PANTHER" id="PTHR44757">
    <property type="entry name" value="DIGUANYLATE CYCLASE DGCP"/>
    <property type="match status" value="1"/>
</dbReference>
<dbReference type="RefSeq" id="WP_052379495.1">
    <property type="nucleotide sequence ID" value="NZ_BBIO01000016.1"/>
</dbReference>
<dbReference type="InterPro" id="IPR043128">
    <property type="entry name" value="Rev_trsase/Diguanyl_cyclase"/>
</dbReference>
<dbReference type="Pfam" id="PF00563">
    <property type="entry name" value="EAL"/>
    <property type="match status" value="1"/>
</dbReference>
<dbReference type="Pfam" id="PF00990">
    <property type="entry name" value="GGDEF"/>
    <property type="match status" value="1"/>
</dbReference>
<dbReference type="InterPro" id="IPR000160">
    <property type="entry name" value="GGDEF_dom"/>
</dbReference>
<dbReference type="Gene3D" id="3.20.20.450">
    <property type="entry name" value="EAL domain"/>
    <property type="match status" value="1"/>
</dbReference>
<feature type="transmembrane region" description="Helical" evidence="1">
    <location>
        <begin position="190"/>
        <end position="210"/>
    </location>
</feature>
<protein>
    <submittedName>
        <fullName evidence="4">Diguanylate cyclase/phosphodiesterase</fullName>
    </submittedName>
</protein>
<dbReference type="PANTHER" id="PTHR44757:SF2">
    <property type="entry name" value="BIOFILM ARCHITECTURE MAINTENANCE PROTEIN MBAA"/>
    <property type="match status" value="1"/>
</dbReference>
<evidence type="ECO:0000313" key="5">
    <source>
        <dbReference type="Proteomes" id="UP000028702"/>
    </source>
</evidence>
<dbReference type="Proteomes" id="UP000028702">
    <property type="component" value="Unassembled WGS sequence"/>
</dbReference>
<keyword evidence="1" id="KW-0812">Transmembrane</keyword>